<dbReference type="PANTHER" id="PTHR12805:SF0">
    <property type="entry name" value="DNA_RNA-BINDING PROTEIN KIN17"/>
    <property type="match status" value="1"/>
</dbReference>
<keyword evidence="4" id="KW-1185">Reference proteome</keyword>
<gene>
    <name evidence="3" type="ORF">METBISCDRAFT_14315</name>
</gene>
<dbReference type="SUPFAM" id="SSF57667">
    <property type="entry name" value="beta-beta-alpha zinc fingers"/>
    <property type="match status" value="1"/>
</dbReference>
<dbReference type="InterPro" id="IPR013087">
    <property type="entry name" value="Znf_C2H2_type"/>
</dbReference>
<dbReference type="Pfam" id="PF25095">
    <property type="entry name" value="C2H2-zf_KIN17"/>
    <property type="match status" value="1"/>
</dbReference>
<dbReference type="AlphaFoldDB" id="A0A4P9ZEC9"/>
<evidence type="ECO:0000256" key="1">
    <source>
        <dbReference type="SAM" id="MobiDB-lite"/>
    </source>
</evidence>
<dbReference type="GO" id="GO:0006260">
    <property type="term" value="P:DNA replication"/>
    <property type="evidence" value="ECO:0007669"/>
    <property type="project" value="TreeGrafter"/>
</dbReference>
<dbReference type="Pfam" id="PF10357">
    <property type="entry name" value="WH_KIN17"/>
    <property type="match status" value="1"/>
</dbReference>
<dbReference type="GO" id="GO:0006974">
    <property type="term" value="P:DNA damage response"/>
    <property type="evidence" value="ECO:0007669"/>
    <property type="project" value="TreeGrafter"/>
</dbReference>
<feature type="region of interest" description="Disordered" evidence="1">
    <location>
        <begin position="192"/>
        <end position="217"/>
    </location>
</feature>
<feature type="domain" description="C2H2-type" evidence="2">
    <location>
        <begin position="28"/>
        <end position="50"/>
    </location>
</feature>
<dbReference type="PROSITE" id="PS00028">
    <property type="entry name" value="ZINC_FINGER_C2H2_1"/>
    <property type="match status" value="1"/>
</dbReference>
<evidence type="ECO:0000313" key="4">
    <source>
        <dbReference type="Proteomes" id="UP000268321"/>
    </source>
</evidence>
<accession>A0A4P9ZEC9</accession>
<dbReference type="GO" id="GO:0005634">
    <property type="term" value="C:nucleus"/>
    <property type="evidence" value="ECO:0007669"/>
    <property type="project" value="TreeGrafter"/>
</dbReference>
<dbReference type="PANTHER" id="PTHR12805">
    <property type="entry name" value="KIN17 KIN, ANTIGENIC DETERMINANT OF RECA PROTEIN HOMOLOG"/>
    <property type="match status" value="1"/>
</dbReference>
<dbReference type="Proteomes" id="UP000268321">
    <property type="component" value="Unassembled WGS sequence"/>
</dbReference>
<dbReference type="EMBL" id="ML004443">
    <property type="protein sequence ID" value="RKP31305.1"/>
    <property type="molecule type" value="Genomic_DNA"/>
</dbReference>
<dbReference type="InterPro" id="IPR038254">
    <property type="entry name" value="KIN17_WH-like_sf"/>
</dbReference>
<organism evidence="3 4">
    <name type="scientific">Metschnikowia bicuspidata</name>
    <dbReference type="NCBI Taxonomy" id="27322"/>
    <lineage>
        <taxon>Eukaryota</taxon>
        <taxon>Fungi</taxon>
        <taxon>Dikarya</taxon>
        <taxon>Ascomycota</taxon>
        <taxon>Saccharomycotina</taxon>
        <taxon>Pichiomycetes</taxon>
        <taxon>Metschnikowiaceae</taxon>
        <taxon>Metschnikowia</taxon>
    </lineage>
</organism>
<dbReference type="Gene3D" id="1.10.10.2030">
    <property type="entry name" value="DNA/RNA-binding protein Kin17, conserved domain"/>
    <property type="match status" value="1"/>
</dbReference>
<dbReference type="InterPro" id="IPR037321">
    <property type="entry name" value="KIN17-like"/>
</dbReference>
<dbReference type="GO" id="GO:0003690">
    <property type="term" value="F:double-stranded DNA binding"/>
    <property type="evidence" value="ECO:0007669"/>
    <property type="project" value="TreeGrafter"/>
</dbReference>
<feature type="compositionally biased region" description="Basic and acidic residues" evidence="1">
    <location>
        <begin position="192"/>
        <end position="205"/>
    </location>
</feature>
<protein>
    <recommendedName>
        <fullName evidence="2">C2H2-type domain-containing protein</fullName>
    </recommendedName>
</protein>
<evidence type="ECO:0000259" key="2">
    <source>
        <dbReference type="PROSITE" id="PS00028"/>
    </source>
</evidence>
<dbReference type="SMART" id="SM01253">
    <property type="entry name" value="Kin17_mid"/>
    <property type="match status" value="1"/>
</dbReference>
<dbReference type="InterPro" id="IPR056767">
    <property type="entry name" value="C2H2-Znf_KIN17"/>
</dbReference>
<name>A0A4P9ZEC9_9ASCO</name>
<proteinExistence type="predicted"/>
<sequence length="246" mass="27542">MGRADAGTAKFQSKLLKAAGLQKLKYYCQICQKQCRDANGFKLHLGSPSHMGRISNLSKDGKGASVVLEYLAQFEREFLRLLRVNHGTKKVDANKFYQEYILYDLDHLHMNATRWSSLTAFVKHLGRLGKVSVDSDESAEAFNLTILYVDSFLQAMASKRVLQMRTDEEVLMKFITAQVEAGKKLQKEYATGREYEKGREGRGEDAEPELVSEKPSAPAKVALSLKGLKPKKTNVASVFGPESDEE</sequence>
<evidence type="ECO:0000313" key="3">
    <source>
        <dbReference type="EMBL" id="RKP31305.1"/>
    </source>
</evidence>
<dbReference type="InterPro" id="IPR036236">
    <property type="entry name" value="Znf_C2H2_sf"/>
</dbReference>
<dbReference type="InterPro" id="IPR019447">
    <property type="entry name" value="DNA/RNA-bd_Kin17_WH-like_dom"/>
</dbReference>
<reference evidence="4" key="1">
    <citation type="journal article" date="2018" name="Nat. Microbiol.">
        <title>Leveraging single-cell genomics to expand the fungal tree of life.</title>
        <authorList>
            <person name="Ahrendt S.R."/>
            <person name="Quandt C.A."/>
            <person name="Ciobanu D."/>
            <person name="Clum A."/>
            <person name="Salamov A."/>
            <person name="Andreopoulos B."/>
            <person name="Cheng J.F."/>
            <person name="Woyke T."/>
            <person name="Pelin A."/>
            <person name="Henrissat B."/>
            <person name="Reynolds N.K."/>
            <person name="Benny G.L."/>
            <person name="Smith M.E."/>
            <person name="James T.Y."/>
            <person name="Grigoriev I.V."/>
        </authorList>
    </citation>
    <scope>NUCLEOTIDE SEQUENCE [LARGE SCALE GENOMIC DNA]</scope>
    <source>
        <strain evidence="4">Baker2002</strain>
    </source>
</reference>
<dbReference type="OrthoDB" id="10266249at2759"/>